<evidence type="ECO:0000313" key="1">
    <source>
        <dbReference type="WBParaSite" id="MCU_011183-RA"/>
    </source>
</evidence>
<organism evidence="1">
    <name type="scientific">Mesocestoides corti</name>
    <name type="common">Flatworm</name>
    <dbReference type="NCBI Taxonomy" id="53468"/>
    <lineage>
        <taxon>Eukaryota</taxon>
        <taxon>Metazoa</taxon>
        <taxon>Spiralia</taxon>
        <taxon>Lophotrochozoa</taxon>
        <taxon>Platyhelminthes</taxon>
        <taxon>Cestoda</taxon>
        <taxon>Eucestoda</taxon>
        <taxon>Cyclophyllidea</taxon>
        <taxon>Mesocestoididae</taxon>
        <taxon>Mesocestoides</taxon>
    </lineage>
</organism>
<proteinExistence type="predicted"/>
<name>A0A5K3FYF8_MESCO</name>
<protein>
    <submittedName>
        <fullName evidence="1">Ovule protein</fullName>
    </submittedName>
</protein>
<accession>A0A5K3FYF8</accession>
<dbReference type="WBParaSite" id="MCU_011183-RA">
    <property type="protein sequence ID" value="MCU_011183-RA"/>
    <property type="gene ID" value="MCU_011183"/>
</dbReference>
<dbReference type="AlphaFoldDB" id="A0A5K3FYF8"/>
<sequence>AVKISIVSCCCFPYGLSVSFCPILNSLVQHNNPIVAGYPIRLKRTNDLDQF</sequence>
<reference evidence="1" key="1">
    <citation type="submission" date="2019-11" db="UniProtKB">
        <authorList>
            <consortium name="WormBaseParasite"/>
        </authorList>
    </citation>
    <scope>IDENTIFICATION</scope>
</reference>